<evidence type="ECO:0000256" key="1">
    <source>
        <dbReference type="ARBA" id="ARBA00004374"/>
    </source>
</evidence>
<dbReference type="PANTHER" id="PTHR10802">
    <property type="entry name" value="MITOCHONDRIAL IMPORT RECEPTOR SUBUNIT TOM40"/>
    <property type="match status" value="1"/>
</dbReference>
<dbReference type="Pfam" id="PF01459">
    <property type="entry name" value="Porin_3"/>
    <property type="match status" value="1"/>
</dbReference>
<protein>
    <recommendedName>
        <fullName evidence="16">Mitochondrial import receptor subunit TOM40</fullName>
    </recommendedName>
</protein>
<keyword evidence="8" id="KW-0007">Acetylation</keyword>
<evidence type="ECO:0000256" key="7">
    <source>
        <dbReference type="ARBA" id="ARBA00022927"/>
    </source>
</evidence>
<comment type="function">
    <text evidence="12">Central component of the receptor complex responsible for the recognition and translocation of cytosolically synthesized mitochondrial preproteins. Together with TOM22 functions as the transit peptide receptor at the surface of the mitochondrion outer membrane and facilitates the movement of preproteins into the translocation pore. Directly involved in the pore formation.</text>
</comment>
<keyword evidence="10" id="KW-0496">Mitochondrion</keyword>
<keyword evidence="6" id="KW-1000">Mitochondrion outer membrane</keyword>
<name>A0AAW1SE67_9CHLO</name>
<dbReference type="CDD" id="cd07305">
    <property type="entry name" value="Porin3_Tom40"/>
    <property type="match status" value="1"/>
</dbReference>
<evidence type="ECO:0000256" key="9">
    <source>
        <dbReference type="ARBA" id="ARBA00023065"/>
    </source>
</evidence>
<dbReference type="GO" id="GO:0008320">
    <property type="term" value="F:protein transmembrane transporter activity"/>
    <property type="evidence" value="ECO:0007669"/>
    <property type="project" value="InterPro"/>
</dbReference>
<dbReference type="GO" id="GO:0030150">
    <property type="term" value="P:protein import into mitochondrial matrix"/>
    <property type="evidence" value="ECO:0007669"/>
    <property type="project" value="InterPro"/>
</dbReference>
<evidence type="ECO:0000256" key="3">
    <source>
        <dbReference type="ARBA" id="ARBA00022448"/>
    </source>
</evidence>
<comment type="caution">
    <text evidence="14">The sequence shown here is derived from an EMBL/GenBank/DDBJ whole genome shotgun (WGS) entry which is preliminary data.</text>
</comment>
<evidence type="ECO:0000256" key="5">
    <source>
        <dbReference type="ARBA" id="ARBA00022692"/>
    </source>
</evidence>
<keyword evidence="3" id="KW-0813">Transport</keyword>
<comment type="similarity">
    <text evidence="2">Belongs to the Tom40 family.</text>
</comment>
<dbReference type="AlphaFoldDB" id="A0AAW1SE67"/>
<proteinExistence type="inferred from homology"/>
<comment type="subcellular location">
    <subcellularLocation>
        <location evidence="1">Mitochondrion outer membrane</location>
        <topology evidence="1">Multi-pass membrane protein</topology>
    </subcellularLocation>
</comment>
<dbReference type="InterPro" id="IPR037930">
    <property type="entry name" value="Tom40"/>
</dbReference>
<organism evidence="14 15">
    <name type="scientific">Apatococcus fuscideae</name>
    <dbReference type="NCBI Taxonomy" id="2026836"/>
    <lineage>
        <taxon>Eukaryota</taxon>
        <taxon>Viridiplantae</taxon>
        <taxon>Chlorophyta</taxon>
        <taxon>core chlorophytes</taxon>
        <taxon>Trebouxiophyceae</taxon>
        <taxon>Chlorellales</taxon>
        <taxon>Chlorellaceae</taxon>
        <taxon>Apatococcus</taxon>
    </lineage>
</organism>
<dbReference type="Proteomes" id="UP001485043">
    <property type="component" value="Unassembled WGS sequence"/>
</dbReference>
<accession>A0AAW1SE67</accession>
<dbReference type="EMBL" id="JALJOV010001653">
    <property type="protein sequence ID" value="KAK9843936.1"/>
    <property type="molecule type" value="Genomic_DNA"/>
</dbReference>
<reference evidence="14 15" key="1">
    <citation type="journal article" date="2024" name="Nat. Commun.">
        <title>Phylogenomics reveals the evolutionary origins of lichenization in chlorophyte algae.</title>
        <authorList>
            <person name="Puginier C."/>
            <person name="Libourel C."/>
            <person name="Otte J."/>
            <person name="Skaloud P."/>
            <person name="Haon M."/>
            <person name="Grisel S."/>
            <person name="Petersen M."/>
            <person name="Berrin J.G."/>
            <person name="Delaux P.M."/>
            <person name="Dal Grande F."/>
            <person name="Keller J."/>
        </authorList>
    </citation>
    <scope>NUCLEOTIDE SEQUENCE [LARGE SCALE GENOMIC DNA]</scope>
    <source>
        <strain evidence="14 15">SAG 2523</strain>
    </source>
</reference>
<keyword evidence="4" id="KW-1134">Transmembrane beta strand</keyword>
<evidence type="ECO:0000256" key="13">
    <source>
        <dbReference type="SAM" id="MobiDB-lite"/>
    </source>
</evidence>
<dbReference type="FunFam" id="2.40.160.10:FF:000010">
    <property type="entry name" value="Mitochondrial import receptor subunit TOM40-1"/>
    <property type="match status" value="1"/>
</dbReference>
<evidence type="ECO:0000256" key="8">
    <source>
        <dbReference type="ARBA" id="ARBA00022990"/>
    </source>
</evidence>
<feature type="region of interest" description="Disordered" evidence="13">
    <location>
        <begin position="1"/>
        <end position="22"/>
    </location>
</feature>
<evidence type="ECO:0000313" key="15">
    <source>
        <dbReference type="Proteomes" id="UP001485043"/>
    </source>
</evidence>
<dbReference type="InterPro" id="IPR023614">
    <property type="entry name" value="Porin_dom_sf"/>
</dbReference>
<sequence length="328" mass="36454">MSEPLPKTYGQGGNVLPANDGTPLQQAVRGVRPRVDTKTVIDYGNLPAPVKYEELQREALMSLKPELFEGFRFDLTKSLNQNFALAHSFFLGNIDVPTNNNQPIKMAIGTYEFGANYVTSQGTMLIGRMTNDGRMTGRIKHDLTPSISLKSQMQLASEAGMSQAMVDIDFKGKDWNSQIKYGSNDFYGINYFQSVTPSFSMGGEAFWLGQQRKSGTGFAARHQGEQHVATCQLATTGLINATYIHKVNEKLSLATDFLWNWHGREATASFGYDYMVRQCRLRGKVDTDGKVGALLEERINVGVNFVLSAEIDHPKKDYKFGFGMTLGE</sequence>
<dbReference type="Gene3D" id="2.40.160.10">
    <property type="entry name" value="Porin"/>
    <property type="match status" value="1"/>
</dbReference>
<evidence type="ECO:0000256" key="2">
    <source>
        <dbReference type="ARBA" id="ARBA00010510"/>
    </source>
</evidence>
<evidence type="ECO:0000256" key="12">
    <source>
        <dbReference type="ARBA" id="ARBA00058612"/>
    </source>
</evidence>
<keyword evidence="7" id="KW-0653">Protein transport</keyword>
<keyword evidence="11" id="KW-0472">Membrane</keyword>
<dbReference type="GO" id="GO:0006811">
    <property type="term" value="P:monoatomic ion transport"/>
    <property type="evidence" value="ECO:0007669"/>
    <property type="project" value="UniProtKB-KW"/>
</dbReference>
<gene>
    <name evidence="14" type="ORF">WJX84_007408</name>
</gene>
<evidence type="ECO:0000256" key="11">
    <source>
        <dbReference type="ARBA" id="ARBA00023136"/>
    </source>
</evidence>
<dbReference type="InterPro" id="IPR027246">
    <property type="entry name" value="Porin_Euk/Tom40"/>
</dbReference>
<keyword evidence="9" id="KW-0406">Ion transport</keyword>
<evidence type="ECO:0000313" key="14">
    <source>
        <dbReference type="EMBL" id="KAK9843936.1"/>
    </source>
</evidence>
<dbReference type="GO" id="GO:0005741">
    <property type="term" value="C:mitochondrial outer membrane"/>
    <property type="evidence" value="ECO:0007669"/>
    <property type="project" value="UniProtKB-SubCell"/>
</dbReference>
<keyword evidence="5" id="KW-0812">Transmembrane</keyword>
<evidence type="ECO:0000256" key="6">
    <source>
        <dbReference type="ARBA" id="ARBA00022787"/>
    </source>
</evidence>
<evidence type="ECO:0000256" key="10">
    <source>
        <dbReference type="ARBA" id="ARBA00023128"/>
    </source>
</evidence>
<evidence type="ECO:0000256" key="4">
    <source>
        <dbReference type="ARBA" id="ARBA00022452"/>
    </source>
</evidence>
<evidence type="ECO:0008006" key="16">
    <source>
        <dbReference type="Google" id="ProtNLM"/>
    </source>
</evidence>
<keyword evidence="15" id="KW-1185">Reference proteome</keyword>